<gene>
    <name evidence="2" type="ORF">M406DRAFT_331234</name>
</gene>
<comment type="caution">
    <text evidence="2">The sequence shown here is derived from an EMBL/GenBank/DDBJ whole genome shotgun (WGS) entry which is preliminary data.</text>
</comment>
<dbReference type="Proteomes" id="UP000803844">
    <property type="component" value="Unassembled WGS sequence"/>
</dbReference>
<keyword evidence="3" id="KW-1185">Reference proteome</keyword>
<dbReference type="RefSeq" id="XP_040775878.1">
    <property type="nucleotide sequence ID" value="XM_040920606.1"/>
</dbReference>
<reference evidence="2" key="1">
    <citation type="journal article" date="2020" name="Phytopathology">
        <title>Genome sequence of the chestnut blight fungus Cryphonectria parasitica EP155: A fundamental resource for an archetypical invasive plant pathogen.</title>
        <authorList>
            <person name="Crouch J.A."/>
            <person name="Dawe A."/>
            <person name="Aerts A."/>
            <person name="Barry K."/>
            <person name="Churchill A.C.L."/>
            <person name="Grimwood J."/>
            <person name="Hillman B."/>
            <person name="Milgroom M.G."/>
            <person name="Pangilinan J."/>
            <person name="Smith M."/>
            <person name="Salamov A."/>
            <person name="Schmutz J."/>
            <person name="Yadav J."/>
            <person name="Grigoriev I.V."/>
            <person name="Nuss D."/>
        </authorList>
    </citation>
    <scope>NUCLEOTIDE SEQUENCE</scope>
    <source>
        <strain evidence="2">EP155</strain>
    </source>
</reference>
<proteinExistence type="predicted"/>
<dbReference type="OrthoDB" id="3439512at2759"/>
<dbReference type="AlphaFoldDB" id="A0A9P4Y0U8"/>
<evidence type="ECO:0000256" key="1">
    <source>
        <dbReference type="SAM" id="MobiDB-lite"/>
    </source>
</evidence>
<accession>A0A9P4Y0U8</accession>
<feature type="region of interest" description="Disordered" evidence="1">
    <location>
        <begin position="761"/>
        <end position="790"/>
    </location>
</feature>
<feature type="compositionally biased region" description="Low complexity" evidence="1">
    <location>
        <begin position="766"/>
        <end position="781"/>
    </location>
</feature>
<evidence type="ECO:0000313" key="3">
    <source>
        <dbReference type="Proteomes" id="UP000803844"/>
    </source>
</evidence>
<sequence>MASELPTQMEPHMSMSARTTARTAAADGSTEYVDFFLASMWSWTESGAAKVINELENLNLVAASYSYDGMLGCFAIRCHRNDQAVIQKRFRSFLNQIEVEIKLERDPVSGEALLSDDHPLVAPLNPILPPPSTSGRAASAHEENRYMSLEVPKELHKFSHVVAWQDLQSTSQTFQTCFISEPEQKAIEEASGVEMVFDHDQKVIFIGASSGHAADVAKSRMTALLQDYLANKGKSVSHVFFVESVFCWTVDIRNIMDIHPQMRRSTILDFWTFGHIDHYFTGIVCCLRICQDDPYKSVHSNQLWSLFGPRARNVFAGRQPQRQAQLFEGHNIATTVPLGSAAVEPGADLQEEISIPFINIQEDALMPHGDLAAENGPLISLGTSVSTSTTTAAPSLLDQPDYILHDPGSNLQRALQPSRRTILVPKPDSLPQRKSGMVSLRAELGRFYLRRVPPSGQARNKQFEPAHGWDAEKLRSSLDSQPHFFTKALSYWGNDVDFLASMTITGTNEKMWKEVSRSTFLDFHFTGAVAQGQENFEKVNPGKILEINAEDCTWNVCELDNTCGEVSVHCLAQHWDFKVRLSRDHSIDSKAHWAAFTQALLNSLRVTSWDLDFQYKFDEGPVAAQHAPIVINKARVRQVCRLQHQDGKTFLDVTRMLPTKPIDRRGNYCTVTCLTGNDSLTEDQPKTGLILQWYEASIFSVGLEEALKENENMVPGDEAQWTVDQLEKDGVFADLYHRTADMVKRINGVGVECDNGIEARFRKKQQQQQQQQQQSQSPQRPGGSGNGYAY</sequence>
<evidence type="ECO:0000313" key="2">
    <source>
        <dbReference type="EMBL" id="KAF3764917.1"/>
    </source>
</evidence>
<name>A0A9P4Y0U8_CRYP1</name>
<dbReference type="EMBL" id="MU032348">
    <property type="protein sequence ID" value="KAF3764917.1"/>
    <property type="molecule type" value="Genomic_DNA"/>
</dbReference>
<dbReference type="GeneID" id="63837735"/>
<protein>
    <submittedName>
        <fullName evidence="2">Uncharacterized protein</fullName>
    </submittedName>
</protein>
<organism evidence="2 3">
    <name type="scientific">Cryphonectria parasitica (strain ATCC 38755 / EP155)</name>
    <dbReference type="NCBI Taxonomy" id="660469"/>
    <lineage>
        <taxon>Eukaryota</taxon>
        <taxon>Fungi</taxon>
        <taxon>Dikarya</taxon>
        <taxon>Ascomycota</taxon>
        <taxon>Pezizomycotina</taxon>
        <taxon>Sordariomycetes</taxon>
        <taxon>Sordariomycetidae</taxon>
        <taxon>Diaporthales</taxon>
        <taxon>Cryphonectriaceae</taxon>
        <taxon>Cryphonectria-Endothia species complex</taxon>
        <taxon>Cryphonectria</taxon>
    </lineage>
</organism>